<evidence type="ECO:0000256" key="1">
    <source>
        <dbReference type="ARBA" id="ARBA00006738"/>
    </source>
</evidence>
<evidence type="ECO:0000313" key="3">
    <source>
        <dbReference type="EMBL" id="MBE9403651.1"/>
    </source>
</evidence>
<dbReference type="HAMAP" id="MF_00048">
    <property type="entry name" value="UPF0102"/>
    <property type="match status" value="1"/>
</dbReference>
<dbReference type="InterPro" id="IPR003509">
    <property type="entry name" value="UPF0102_YraN-like"/>
</dbReference>
<dbReference type="Pfam" id="PF02021">
    <property type="entry name" value="UPF0102"/>
    <property type="match status" value="1"/>
</dbReference>
<evidence type="ECO:0000313" key="4">
    <source>
        <dbReference type="Proteomes" id="UP000644727"/>
    </source>
</evidence>
<accession>A0ABR9VZP6</accession>
<proteinExistence type="inferred from homology"/>
<dbReference type="EMBL" id="JADEYR010000004">
    <property type="protein sequence ID" value="MBE9403651.1"/>
    <property type="molecule type" value="Genomic_DNA"/>
</dbReference>
<dbReference type="PANTHER" id="PTHR34039:SF1">
    <property type="entry name" value="UPF0102 PROTEIN YRAN"/>
    <property type="match status" value="1"/>
</dbReference>
<keyword evidence="4" id="KW-1185">Reference proteome</keyword>
<dbReference type="NCBIfam" id="NF009154">
    <property type="entry name" value="PRK12497.3-3"/>
    <property type="match status" value="1"/>
</dbReference>
<dbReference type="SUPFAM" id="SSF52980">
    <property type="entry name" value="Restriction endonuclease-like"/>
    <property type="match status" value="1"/>
</dbReference>
<dbReference type="InterPro" id="IPR011335">
    <property type="entry name" value="Restrct_endonuc-II-like"/>
</dbReference>
<comment type="similarity">
    <text evidence="1 2">Belongs to the UPF0102 family.</text>
</comment>
<sequence>MTAAELGRAGEQLAATYLERVGFTVLERNVHLRTGEIDIVALDGTTLTFIEVKTRRTLVTGVPQAAVTPAKLRRLRRLVGAYLMDASPPHRDIRIDVLAVLAHADGTFAVEHLRGVG</sequence>
<name>A0ABR9VZP6_9MICO</name>
<organism evidence="3 4">
    <name type="scientific">Brachybacterium epidermidis</name>
    <dbReference type="NCBI Taxonomy" id="2781983"/>
    <lineage>
        <taxon>Bacteria</taxon>
        <taxon>Bacillati</taxon>
        <taxon>Actinomycetota</taxon>
        <taxon>Actinomycetes</taxon>
        <taxon>Micrococcales</taxon>
        <taxon>Dermabacteraceae</taxon>
        <taxon>Brachybacterium</taxon>
    </lineage>
</organism>
<reference evidence="3 4" key="1">
    <citation type="submission" date="2020-10" db="EMBL/GenBank/DDBJ databases">
        <title>Draft genome and description of Brachybacterium epidermidis sp nov.</title>
        <authorList>
            <person name="Boxberger M."/>
            <person name="La Scola B."/>
        </authorList>
    </citation>
    <scope>NUCLEOTIDE SEQUENCE [LARGE SCALE GENOMIC DNA]</scope>
    <source>
        <strain evidence="3 4">Marseille-Q2903</strain>
    </source>
</reference>
<dbReference type="Gene3D" id="3.40.1350.10">
    <property type="match status" value="1"/>
</dbReference>
<dbReference type="Proteomes" id="UP000644727">
    <property type="component" value="Unassembled WGS sequence"/>
</dbReference>
<dbReference type="InterPro" id="IPR011856">
    <property type="entry name" value="tRNA_endonuc-like_dom_sf"/>
</dbReference>
<gene>
    <name evidence="3" type="ORF">IOE58_05440</name>
</gene>
<dbReference type="CDD" id="cd20736">
    <property type="entry name" value="PoNe_Nuclease"/>
    <property type="match status" value="1"/>
</dbReference>
<dbReference type="PANTHER" id="PTHR34039">
    <property type="entry name" value="UPF0102 PROTEIN YRAN"/>
    <property type="match status" value="1"/>
</dbReference>
<evidence type="ECO:0000256" key="2">
    <source>
        <dbReference type="HAMAP-Rule" id="MF_00048"/>
    </source>
</evidence>
<comment type="caution">
    <text evidence="3">The sequence shown here is derived from an EMBL/GenBank/DDBJ whole genome shotgun (WGS) entry which is preliminary data.</text>
</comment>
<protein>
    <recommendedName>
        <fullName evidence="2">UPF0102 protein IOE58_05440</fullName>
    </recommendedName>
</protein>